<proteinExistence type="predicted"/>
<gene>
    <name evidence="1" type="ORF">G3256_06725</name>
</gene>
<protein>
    <submittedName>
        <fullName evidence="1">Glycosyltransferase family 2 protein</fullName>
    </submittedName>
</protein>
<reference evidence="1 2" key="1">
    <citation type="submission" date="2020-02" db="EMBL/GenBank/DDBJ databases">
        <title>Genome sequence of Roseobacter ponti.</title>
        <authorList>
            <person name="Hollensteiner J."/>
            <person name="Schneider D."/>
            <person name="Poehlein A."/>
            <person name="Daniel R."/>
        </authorList>
    </citation>
    <scope>NUCLEOTIDE SEQUENCE [LARGE SCALE GENOMIC DNA]</scope>
    <source>
        <strain evidence="1 2">DSM 106830</strain>
    </source>
</reference>
<dbReference type="RefSeq" id="WP_169640089.1">
    <property type="nucleotide sequence ID" value="NZ_CP048788.1"/>
</dbReference>
<keyword evidence="2" id="KW-1185">Reference proteome</keyword>
<dbReference type="KEGG" id="rpon:G3256_06725"/>
<name>A0A858ST38_9RHOB</name>
<accession>A0A858ST38</accession>
<dbReference type="Proteomes" id="UP000503308">
    <property type="component" value="Chromosome"/>
</dbReference>
<dbReference type="AlphaFoldDB" id="A0A858ST38"/>
<evidence type="ECO:0000313" key="1">
    <source>
        <dbReference type="EMBL" id="QJF50873.1"/>
    </source>
</evidence>
<organism evidence="1 2">
    <name type="scientific">Roseobacter ponti</name>
    <dbReference type="NCBI Taxonomy" id="1891787"/>
    <lineage>
        <taxon>Bacteria</taxon>
        <taxon>Pseudomonadati</taxon>
        <taxon>Pseudomonadota</taxon>
        <taxon>Alphaproteobacteria</taxon>
        <taxon>Rhodobacterales</taxon>
        <taxon>Roseobacteraceae</taxon>
        <taxon>Roseobacter</taxon>
    </lineage>
</organism>
<dbReference type="EMBL" id="CP048788">
    <property type="protein sequence ID" value="QJF50873.1"/>
    <property type="molecule type" value="Genomic_DNA"/>
</dbReference>
<keyword evidence="1" id="KW-0808">Transferase</keyword>
<dbReference type="GO" id="GO:0016740">
    <property type="term" value="F:transferase activity"/>
    <property type="evidence" value="ECO:0007669"/>
    <property type="project" value="UniProtKB-KW"/>
</dbReference>
<dbReference type="Pfam" id="PF13704">
    <property type="entry name" value="Glyco_tranf_2_4"/>
    <property type="match status" value="1"/>
</dbReference>
<evidence type="ECO:0000313" key="2">
    <source>
        <dbReference type="Proteomes" id="UP000503308"/>
    </source>
</evidence>
<sequence>MTRWGLVATIKAPARDVVSFAAWHIEAGADRLFIYLDDENEDARRALAAHPKCDVVVCDDAWWVEQTGKPPVRHQVRQSRNASHAYARAYDLDWLIHMDVDEFIISAQPVGELLSQIPSGTRTARIRPDEALCPPDGGTPAAFKAFIPNGPDRRGIVGQLYPTFGPYLKGGFVSHAAGKVFTRTGHPDVALRIHNSFCNGIVFSPEHSLDEAHLAHLHTTSWDHWRQMFRFRHDRGSYRADLAPATPAEQGGMTLHDLFDFLLETQGEAGLRTFFDEVCADTPALRRRLQARGLLRLHDLETEAAKNLHFPGFSS</sequence>